<protein>
    <submittedName>
        <fullName evidence="2">Uncharacterized protein</fullName>
    </submittedName>
</protein>
<accession>A0A1W1UQ99</accession>
<name>A0A1W1UQ99_9DEIO</name>
<gene>
    <name evidence="2" type="ORF">SAMN00790413_04288</name>
</gene>
<evidence type="ECO:0000313" key="2">
    <source>
        <dbReference type="EMBL" id="SMB83169.1"/>
    </source>
</evidence>
<dbReference type="Proteomes" id="UP000192582">
    <property type="component" value="Unassembled WGS sequence"/>
</dbReference>
<dbReference type="STRING" id="695939.SAMN00790413_04288"/>
<reference evidence="2 3" key="1">
    <citation type="submission" date="2017-04" db="EMBL/GenBank/DDBJ databases">
        <authorList>
            <person name="Afonso C.L."/>
            <person name="Miller P.J."/>
            <person name="Scott M.A."/>
            <person name="Spackman E."/>
            <person name="Goraichik I."/>
            <person name="Dimitrov K.M."/>
            <person name="Suarez D.L."/>
            <person name="Swayne D.E."/>
        </authorList>
    </citation>
    <scope>NUCLEOTIDE SEQUENCE [LARGE SCALE GENOMIC DNA]</scope>
    <source>
        <strain evidence="2 3">KR-140</strain>
    </source>
</reference>
<sequence length="202" mass="21261">MYPRDGYRHRLLPGGTLVCPPGDRGRRNRSGPWRRSPEPRDVVGPSGHHGSLGFGGDSGNVNGVVCETPTFPSLICALAGARPYASCLAPENRICSGCSIQSGAGGFKFSVTAQKSPHCPCRSTGVRAAGSICRAVKRLPSARGSSASATNTPGQAGRKPARQPLTPPDTRAARRSPCNSDRSPWEALLSSLRHPRLGKVQV</sequence>
<dbReference type="AlphaFoldDB" id="A0A1W1UQ99"/>
<organism evidence="2 3">
    <name type="scientific">Deinococcus hopiensis KR-140</name>
    <dbReference type="NCBI Taxonomy" id="695939"/>
    <lineage>
        <taxon>Bacteria</taxon>
        <taxon>Thermotogati</taxon>
        <taxon>Deinococcota</taxon>
        <taxon>Deinococci</taxon>
        <taxon>Deinococcales</taxon>
        <taxon>Deinococcaceae</taxon>
        <taxon>Deinococcus</taxon>
    </lineage>
</organism>
<keyword evidence="3" id="KW-1185">Reference proteome</keyword>
<evidence type="ECO:0000313" key="3">
    <source>
        <dbReference type="Proteomes" id="UP000192582"/>
    </source>
</evidence>
<feature type="compositionally biased region" description="Polar residues" evidence="1">
    <location>
        <begin position="143"/>
        <end position="154"/>
    </location>
</feature>
<proteinExistence type="predicted"/>
<feature type="region of interest" description="Disordered" evidence="1">
    <location>
        <begin position="12"/>
        <end position="54"/>
    </location>
</feature>
<evidence type="ECO:0000256" key="1">
    <source>
        <dbReference type="SAM" id="MobiDB-lite"/>
    </source>
</evidence>
<feature type="region of interest" description="Disordered" evidence="1">
    <location>
        <begin position="143"/>
        <end position="184"/>
    </location>
</feature>
<dbReference type="EMBL" id="FWWU01000006">
    <property type="protein sequence ID" value="SMB83169.1"/>
    <property type="molecule type" value="Genomic_DNA"/>
</dbReference>